<dbReference type="PANTHER" id="PTHR43132">
    <property type="entry name" value="ARSENICAL RESISTANCE OPERON REPRESSOR ARSR-RELATED"/>
    <property type="match status" value="1"/>
</dbReference>
<feature type="domain" description="HTH arsR-type" evidence="4">
    <location>
        <begin position="258"/>
        <end position="325"/>
    </location>
</feature>
<name>A0A345XZN7_9ACTN</name>
<keyword evidence="2" id="KW-0238">DNA-binding</keyword>
<keyword evidence="3" id="KW-0804">Transcription</keyword>
<dbReference type="KEGG" id="sarm:DVA86_05420"/>
<dbReference type="InterPro" id="IPR001845">
    <property type="entry name" value="HTH_ArsR_DNA-bd_dom"/>
</dbReference>
<keyword evidence="6" id="KW-1185">Reference proteome</keyword>
<sequence>MLRVHFHAEDLARTKIAERPDPLWEIVLSLHQLRANRRDPALAPWRRHAARHGPGPLGMLLPLVPERGYFPDFLTPSASTAGLGHGLEAVLSTPRRRIRTELTKLAAGNAVPTWTRTLAEGEPAALRRLAGALRAYHDAALAPAWPWISARVEADRSLRTHTQWRAGADAMLRTLGPPFRWQPPVLEAAYPVDRDLRLDGRGLLLVPSYFCRRTPVVLEDTTLAPVLVYPVETVRSVPNEDRCGTAVLVPQRREHLDQLLGRTRAGVLDALFEDCTTTELARRAGLAVSSASEHATVLRQAGLVSTVRIRNSVRHTLTPLGLALLGGAQGSVRDAA</sequence>
<dbReference type="PANTHER" id="PTHR43132:SF8">
    <property type="entry name" value="HTH-TYPE TRANSCRIPTIONAL REGULATOR KMTR"/>
    <property type="match status" value="1"/>
</dbReference>
<dbReference type="InterPro" id="IPR011991">
    <property type="entry name" value="ArsR-like_HTH"/>
</dbReference>
<dbReference type="GO" id="GO:0003677">
    <property type="term" value="F:DNA binding"/>
    <property type="evidence" value="ECO:0007669"/>
    <property type="project" value="UniProtKB-KW"/>
</dbReference>
<dbReference type="InterPro" id="IPR051011">
    <property type="entry name" value="Metal_resp_trans_reg"/>
</dbReference>
<dbReference type="InterPro" id="IPR036390">
    <property type="entry name" value="WH_DNA-bd_sf"/>
</dbReference>
<evidence type="ECO:0000259" key="4">
    <source>
        <dbReference type="SMART" id="SM00418"/>
    </source>
</evidence>
<dbReference type="Gene3D" id="1.10.10.10">
    <property type="entry name" value="Winged helix-like DNA-binding domain superfamily/Winged helix DNA-binding domain"/>
    <property type="match status" value="1"/>
</dbReference>
<evidence type="ECO:0000256" key="3">
    <source>
        <dbReference type="ARBA" id="ARBA00023163"/>
    </source>
</evidence>
<dbReference type="GO" id="GO:0003700">
    <property type="term" value="F:DNA-binding transcription factor activity"/>
    <property type="evidence" value="ECO:0007669"/>
    <property type="project" value="InterPro"/>
</dbReference>
<organism evidence="5 6">
    <name type="scientific">Streptomyces armeniacus</name>
    <dbReference type="NCBI Taxonomy" id="83291"/>
    <lineage>
        <taxon>Bacteria</taxon>
        <taxon>Bacillati</taxon>
        <taxon>Actinomycetota</taxon>
        <taxon>Actinomycetes</taxon>
        <taxon>Kitasatosporales</taxon>
        <taxon>Streptomycetaceae</taxon>
        <taxon>Streptomyces</taxon>
    </lineage>
</organism>
<dbReference type="RefSeq" id="WP_208876216.1">
    <property type="nucleotide sequence ID" value="NZ_CP031320.1"/>
</dbReference>
<dbReference type="SUPFAM" id="SSF46785">
    <property type="entry name" value="Winged helix' DNA-binding domain"/>
    <property type="match status" value="1"/>
</dbReference>
<dbReference type="AlphaFoldDB" id="A0A345XZN7"/>
<reference evidence="5 6" key="1">
    <citation type="submission" date="2018-07" db="EMBL/GenBank/DDBJ databases">
        <title>Draft genome of the type strain Streptomyces armeniacus ATCC 15676.</title>
        <authorList>
            <person name="Labana P."/>
            <person name="Gosse J.T."/>
            <person name="Boddy C.N."/>
        </authorList>
    </citation>
    <scope>NUCLEOTIDE SEQUENCE [LARGE SCALE GENOMIC DNA]</scope>
    <source>
        <strain evidence="5 6">ATCC 15676</strain>
    </source>
</reference>
<evidence type="ECO:0000313" key="5">
    <source>
        <dbReference type="EMBL" id="AXK37103.1"/>
    </source>
</evidence>
<accession>A0A345XZN7</accession>
<evidence type="ECO:0000256" key="1">
    <source>
        <dbReference type="ARBA" id="ARBA00023015"/>
    </source>
</evidence>
<dbReference type="SMART" id="SM00418">
    <property type="entry name" value="HTH_ARSR"/>
    <property type="match status" value="1"/>
</dbReference>
<dbReference type="CDD" id="cd00090">
    <property type="entry name" value="HTH_ARSR"/>
    <property type="match status" value="1"/>
</dbReference>
<proteinExistence type="predicted"/>
<gene>
    <name evidence="5" type="ORF">DVA86_05420</name>
</gene>
<dbReference type="Proteomes" id="UP000254425">
    <property type="component" value="Chromosome"/>
</dbReference>
<protein>
    <submittedName>
        <fullName evidence="5">ArsR family transcriptional regulator</fullName>
    </submittedName>
</protein>
<keyword evidence="1" id="KW-0805">Transcription regulation</keyword>
<evidence type="ECO:0000256" key="2">
    <source>
        <dbReference type="ARBA" id="ARBA00023125"/>
    </source>
</evidence>
<dbReference type="InterPro" id="IPR036388">
    <property type="entry name" value="WH-like_DNA-bd_sf"/>
</dbReference>
<evidence type="ECO:0000313" key="6">
    <source>
        <dbReference type="Proteomes" id="UP000254425"/>
    </source>
</evidence>
<dbReference type="EMBL" id="CP031320">
    <property type="protein sequence ID" value="AXK37103.1"/>
    <property type="molecule type" value="Genomic_DNA"/>
</dbReference>